<evidence type="ECO:0000313" key="3">
    <source>
        <dbReference type="EnsemblPlants" id="KQK06402"/>
    </source>
</evidence>
<dbReference type="Proteomes" id="UP000008810">
    <property type="component" value="Chromosome 2"/>
</dbReference>
<keyword evidence="4" id="KW-1185">Reference proteome</keyword>
<dbReference type="InParanoid" id="A0A0Q3QZ22"/>
<protein>
    <submittedName>
        <fullName evidence="2 3">Uncharacterized protein</fullName>
    </submittedName>
</protein>
<feature type="compositionally biased region" description="Polar residues" evidence="1">
    <location>
        <begin position="31"/>
        <end position="40"/>
    </location>
</feature>
<reference evidence="2 3" key="1">
    <citation type="journal article" date="2010" name="Nature">
        <title>Genome sequencing and analysis of the model grass Brachypodium distachyon.</title>
        <authorList>
            <consortium name="International Brachypodium Initiative"/>
        </authorList>
    </citation>
    <scope>NUCLEOTIDE SEQUENCE [LARGE SCALE GENOMIC DNA]</scope>
    <source>
        <strain evidence="2 3">Bd21</strain>
    </source>
</reference>
<accession>A0A0Q3QZ22</accession>
<feature type="compositionally biased region" description="Basic residues" evidence="1">
    <location>
        <begin position="56"/>
        <end position="72"/>
    </location>
</feature>
<proteinExistence type="predicted"/>
<reference evidence="3" key="3">
    <citation type="submission" date="2018-08" db="UniProtKB">
        <authorList>
            <consortium name="EnsemblPlants"/>
        </authorList>
    </citation>
    <scope>IDENTIFICATION</scope>
    <source>
        <strain evidence="3">cv. Bd21</strain>
    </source>
</reference>
<dbReference type="EnsemblPlants" id="KQK06402">
    <property type="protein sequence ID" value="KQK06402"/>
    <property type="gene ID" value="BRADI_2g26216v3"/>
</dbReference>
<sequence>MQQGTGREGGAFQRQRAMGMQRFAVADPSTDRNSAGSKSGRTAGEAGTSAPGNSRWHGHGGKGRGSRRRGRSRMAEVASWMRERGGGGDGGLGVGQQRPRKGSAAGRLARQGREAAHVGGSASLRRKGGDARGRRRQLARSVLLRVEEGLGRYFF</sequence>
<evidence type="ECO:0000313" key="4">
    <source>
        <dbReference type="Proteomes" id="UP000008810"/>
    </source>
</evidence>
<dbReference type="EMBL" id="CM000881">
    <property type="protein sequence ID" value="KQK06402.1"/>
    <property type="molecule type" value="Genomic_DNA"/>
</dbReference>
<name>A0A0Q3QZ22_BRADI</name>
<evidence type="ECO:0000256" key="1">
    <source>
        <dbReference type="SAM" id="MobiDB-lite"/>
    </source>
</evidence>
<gene>
    <name evidence="2" type="ORF">BRADI_2g26216v3</name>
</gene>
<reference evidence="2" key="2">
    <citation type="submission" date="2017-06" db="EMBL/GenBank/DDBJ databases">
        <title>WGS assembly of Brachypodium distachyon.</title>
        <authorList>
            <consortium name="The International Brachypodium Initiative"/>
            <person name="Lucas S."/>
            <person name="Harmon-Smith M."/>
            <person name="Lail K."/>
            <person name="Tice H."/>
            <person name="Grimwood J."/>
            <person name="Bruce D."/>
            <person name="Barry K."/>
            <person name="Shu S."/>
            <person name="Lindquist E."/>
            <person name="Wang M."/>
            <person name="Pitluck S."/>
            <person name="Vogel J.P."/>
            <person name="Garvin D.F."/>
            <person name="Mockler T.C."/>
            <person name="Schmutz J."/>
            <person name="Rokhsar D."/>
            <person name="Bevan M.W."/>
        </authorList>
    </citation>
    <scope>NUCLEOTIDE SEQUENCE</scope>
    <source>
        <strain evidence="2">Bd21</strain>
    </source>
</reference>
<dbReference type="AlphaFoldDB" id="A0A0Q3QZ22"/>
<dbReference type="Gramene" id="KQK06402">
    <property type="protein sequence ID" value="KQK06402"/>
    <property type="gene ID" value="BRADI_2g26216v3"/>
</dbReference>
<organism evidence="2">
    <name type="scientific">Brachypodium distachyon</name>
    <name type="common">Purple false brome</name>
    <name type="synonym">Trachynia distachya</name>
    <dbReference type="NCBI Taxonomy" id="15368"/>
    <lineage>
        <taxon>Eukaryota</taxon>
        <taxon>Viridiplantae</taxon>
        <taxon>Streptophyta</taxon>
        <taxon>Embryophyta</taxon>
        <taxon>Tracheophyta</taxon>
        <taxon>Spermatophyta</taxon>
        <taxon>Magnoliopsida</taxon>
        <taxon>Liliopsida</taxon>
        <taxon>Poales</taxon>
        <taxon>Poaceae</taxon>
        <taxon>BOP clade</taxon>
        <taxon>Pooideae</taxon>
        <taxon>Stipodae</taxon>
        <taxon>Brachypodieae</taxon>
        <taxon>Brachypodium</taxon>
    </lineage>
</organism>
<evidence type="ECO:0000313" key="2">
    <source>
        <dbReference type="EMBL" id="KQK06402.1"/>
    </source>
</evidence>
<feature type="region of interest" description="Disordered" evidence="1">
    <location>
        <begin position="1"/>
        <end position="135"/>
    </location>
</feature>